<dbReference type="Proteomes" id="UP000198956">
    <property type="component" value="Unassembled WGS sequence"/>
</dbReference>
<dbReference type="GO" id="GO:0000155">
    <property type="term" value="F:phosphorelay sensor kinase activity"/>
    <property type="evidence" value="ECO:0007669"/>
    <property type="project" value="InterPro"/>
</dbReference>
<evidence type="ECO:0000259" key="15">
    <source>
        <dbReference type="PROSITE" id="PS50109"/>
    </source>
</evidence>
<feature type="domain" description="HAMP" evidence="16">
    <location>
        <begin position="179"/>
        <end position="231"/>
    </location>
</feature>
<dbReference type="Gene3D" id="3.30.565.10">
    <property type="entry name" value="Histidine kinase-like ATPase, C-terminal domain"/>
    <property type="match status" value="1"/>
</dbReference>
<dbReference type="SMART" id="SM00304">
    <property type="entry name" value="HAMP"/>
    <property type="match status" value="1"/>
</dbReference>
<dbReference type="CDD" id="cd00082">
    <property type="entry name" value="HisKA"/>
    <property type="match status" value="1"/>
</dbReference>
<keyword evidence="12" id="KW-0902">Two-component regulatory system</keyword>
<evidence type="ECO:0000256" key="12">
    <source>
        <dbReference type="ARBA" id="ARBA00023012"/>
    </source>
</evidence>
<dbReference type="InterPro" id="IPR003594">
    <property type="entry name" value="HATPase_dom"/>
</dbReference>
<evidence type="ECO:0000256" key="5">
    <source>
        <dbReference type="ARBA" id="ARBA00022553"/>
    </source>
</evidence>
<dbReference type="Gene3D" id="6.10.340.10">
    <property type="match status" value="1"/>
</dbReference>
<evidence type="ECO:0000313" key="17">
    <source>
        <dbReference type="EMBL" id="QYY42418.1"/>
    </source>
</evidence>
<keyword evidence="4" id="KW-1003">Cell membrane</keyword>
<accession>A0A1G8EYL5</accession>
<keyword evidence="20" id="KW-1185">Reference proteome</keyword>
<dbReference type="InterPro" id="IPR050398">
    <property type="entry name" value="HssS/ArlS-like"/>
</dbReference>
<dbReference type="SMART" id="SM00387">
    <property type="entry name" value="HATPase_c"/>
    <property type="match status" value="1"/>
</dbReference>
<dbReference type="OrthoDB" id="9780718at2"/>
<reference evidence="18 19" key="1">
    <citation type="submission" date="2016-10" db="EMBL/GenBank/DDBJ databases">
        <authorList>
            <person name="de Groot N.N."/>
        </authorList>
    </citation>
    <scope>NUCLEOTIDE SEQUENCE [LARGE SCALE GENOMIC DNA]</scope>
    <source>
        <strain evidence="18 19">L 420-91</strain>
    </source>
</reference>
<evidence type="ECO:0000256" key="9">
    <source>
        <dbReference type="ARBA" id="ARBA00022777"/>
    </source>
</evidence>
<keyword evidence="11 14" id="KW-1133">Transmembrane helix</keyword>
<dbReference type="SUPFAM" id="SSF47384">
    <property type="entry name" value="Homodimeric domain of signal transducing histidine kinase"/>
    <property type="match status" value="1"/>
</dbReference>
<dbReference type="EMBL" id="FNDE01000051">
    <property type="protein sequence ID" value="SDH74970.1"/>
    <property type="molecule type" value="Genomic_DNA"/>
</dbReference>
<dbReference type="PROSITE" id="PS50109">
    <property type="entry name" value="HIS_KIN"/>
    <property type="match status" value="1"/>
</dbReference>
<reference evidence="17 20" key="2">
    <citation type="submission" date="2021-08" db="EMBL/GenBank/DDBJ databases">
        <title>Complete genome sequence of the strain Aneurinibacillus thermoaerophilus CCM 8960.</title>
        <authorList>
            <person name="Musilova J."/>
            <person name="Kourilova X."/>
            <person name="Pernicova I."/>
            <person name="Bezdicek M."/>
            <person name="Lengerova M."/>
            <person name="Obruca S."/>
            <person name="Sedlar K."/>
        </authorList>
    </citation>
    <scope>NUCLEOTIDE SEQUENCE [LARGE SCALE GENOMIC DNA]</scope>
    <source>
        <strain evidence="17 20">CCM 8960</strain>
    </source>
</reference>
<dbReference type="GO" id="GO:0005886">
    <property type="term" value="C:plasma membrane"/>
    <property type="evidence" value="ECO:0007669"/>
    <property type="project" value="UniProtKB-SubCell"/>
</dbReference>
<keyword evidence="7 14" id="KW-0812">Transmembrane</keyword>
<sequence length="447" mass="51977">MKNKSLAVQIWLVFTGFMVALALLVVLLVPLTVRPFLTQEIYTRIEDAQNLLWIHDMENIPPGARQKLENIRVVKHVFLLGDRVVIVSPTDLPLSFLQEVKREAFEQESDSQRYVGNIAGEKIFYVIRKGEVDGQDVYLFSYVWEEYENRIIQSLFQQLIGVLGFVLVISFPFSFWLAKYLSRPLIKIEKHVKRIADMDWSEPLLLDRKDEIGKLAQSVERMRKKLIQQDEAQRSFLQHVSHELKTPVMVIRSYIQAVQDGIYPKGDLHGTMNVIEGEAERLEKQIKNLLYLTKLDYLSDQEQVFQPVDMAELVHEVVNRLRFQRVELEWKMQLIPVVVQGNREQLQVALENILDNQIRYASKQIIISAQKEKKQEQTYITLRIWNDGEKISQDALEAIFHPFYKGKKGQFGLGLAIVRRIADLHQAKVWARNEEGGVAFYLQICSA</sequence>
<feature type="transmembrane region" description="Helical" evidence="14">
    <location>
        <begin position="6"/>
        <end position="29"/>
    </location>
</feature>
<dbReference type="InterPro" id="IPR003660">
    <property type="entry name" value="HAMP_dom"/>
</dbReference>
<comment type="catalytic activity">
    <reaction evidence="1">
        <text>ATP + protein L-histidine = ADP + protein N-phospho-L-histidine.</text>
        <dbReference type="EC" id="2.7.13.3"/>
    </reaction>
</comment>
<evidence type="ECO:0000313" key="19">
    <source>
        <dbReference type="Proteomes" id="UP000198956"/>
    </source>
</evidence>
<evidence type="ECO:0000259" key="16">
    <source>
        <dbReference type="PROSITE" id="PS50885"/>
    </source>
</evidence>
<keyword evidence="10" id="KW-0067">ATP-binding</keyword>
<dbReference type="EMBL" id="CP080764">
    <property type="protein sequence ID" value="QYY42418.1"/>
    <property type="molecule type" value="Genomic_DNA"/>
</dbReference>
<dbReference type="PANTHER" id="PTHR45528">
    <property type="entry name" value="SENSOR HISTIDINE KINASE CPXA"/>
    <property type="match status" value="1"/>
</dbReference>
<evidence type="ECO:0000256" key="6">
    <source>
        <dbReference type="ARBA" id="ARBA00022679"/>
    </source>
</evidence>
<dbReference type="Pfam" id="PF00672">
    <property type="entry name" value="HAMP"/>
    <property type="match status" value="1"/>
</dbReference>
<dbReference type="Pfam" id="PF00512">
    <property type="entry name" value="HisKA"/>
    <property type="match status" value="1"/>
</dbReference>
<dbReference type="InterPro" id="IPR036890">
    <property type="entry name" value="HATPase_C_sf"/>
</dbReference>
<gene>
    <name evidence="17" type="ORF">K3F53_16450</name>
    <name evidence="18" type="ORF">SAMN04489735_10519</name>
</gene>
<comment type="subcellular location">
    <subcellularLocation>
        <location evidence="2">Cell membrane</location>
        <topology evidence="2">Multi-pass membrane protein</topology>
    </subcellularLocation>
</comment>
<evidence type="ECO:0000256" key="11">
    <source>
        <dbReference type="ARBA" id="ARBA00022989"/>
    </source>
</evidence>
<dbReference type="SMART" id="SM00388">
    <property type="entry name" value="HisKA"/>
    <property type="match status" value="1"/>
</dbReference>
<organism evidence="18 19">
    <name type="scientific">Aneurinibacillus thermoaerophilus</name>
    <dbReference type="NCBI Taxonomy" id="143495"/>
    <lineage>
        <taxon>Bacteria</taxon>
        <taxon>Bacillati</taxon>
        <taxon>Bacillota</taxon>
        <taxon>Bacilli</taxon>
        <taxon>Bacillales</taxon>
        <taxon>Paenibacillaceae</taxon>
        <taxon>Aneurinibacillus group</taxon>
        <taxon>Aneurinibacillus</taxon>
    </lineage>
</organism>
<evidence type="ECO:0000256" key="1">
    <source>
        <dbReference type="ARBA" id="ARBA00000085"/>
    </source>
</evidence>
<dbReference type="Pfam" id="PF02518">
    <property type="entry name" value="HATPase_c"/>
    <property type="match status" value="1"/>
</dbReference>
<evidence type="ECO:0000256" key="7">
    <source>
        <dbReference type="ARBA" id="ARBA00022692"/>
    </source>
</evidence>
<dbReference type="InterPro" id="IPR005467">
    <property type="entry name" value="His_kinase_dom"/>
</dbReference>
<evidence type="ECO:0000313" key="20">
    <source>
        <dbReference type="Proteomes" id="UP000826616"/>
    </source>
</evidence>
<dbReference type="Proteomes" id="UP000826616">
    <property type="component" value="Chromosome"/>
</dbReference>
<evidence type="ECO:0000256" key="2">
    <source>
        <dbReference type="ARBA" id="ARBA00004651"/>
    </source>
</evidence>
<dbReference type="InterPro" id="IPR036097">
    <property type="entry name" value="HisK_dim/P_sf"/>
</dbReference>
<keyword evidence="6" id="KW-0808">Transferase</keyword>
<protein>
    <recommendedName>
        <fullName evidence="3">histidine kinase</fullName>
        <ecNumber evidence="3">2.7.13.3</ecNumber>
    </recommendedName>
</protein>
<dbReference type="PROSITE" id="PS50885">
    <property type="entry name" value="HAMP"/>
    <property type="match status" value="1"/>
</dbReference>
<dbReference type="InterPro" id="IPR003661">
    <property type="entry name" value="HisK_dim/P_dom"/>
</dbReference>
<keyword evidence="5" id="KW-0597">Phosphoprotein</keyword>
<evidence type="ECO:0000256" key="10">
    <source>
        <dbReference type="ARBA" id="ARBA00022840"/>
    </source>
</evidence>
<dbReference type="EC" id="2.7.13.3" evidence="3"/>
<dbReference type="SUPFAM" id="SSF158472">
    <property type="entry name" value="HAMP domain-like"/>
    <property type="match status" value="1"/>
</dbReference>
<keyword evidence="13 14" id="KW-0472">Membrane</keyword>
<dbReference type="SUPFAM" id="SSF55874">
    <property type="entry name" value="ATPase domain of HSP90 chaperone/DNA topoisomerase II/histidine kinase"/>
    <property type="match status" value="1"/>
</dbReference>
<dbReference type="GO" id="GO:0005524">
    <property type="term" value="F:ATP binding"/>
    <property type="evidence" value="ECO:0007669"/>
    <property type="project" value="UniProtKB-KW"/>
</dbReference>
<evidence type="ECO:0000256" key="4">
    <source>
        <dbReference type="ARBA" id="ARBA00022475"/>
    </source>
</evidence>
<feature type="domain" description="Histidine kinase" evidence="15">
    <location>
        <begin position="239"/>
        <end position="447"/>
    </location>
</feature>
<evidence type="ECO:0000256" key="8">
    <source>
        <dbReference type="ARBA" id="ARBA00022741"/>
    </source>
</evidence>
<evidence type="ECO:0000256" key="14">
    <source>
        <dbReference type="SAM" id="Phobius"/>
    </source>
</evidence>
<dbReference type="GeneID" id="97142973"/>
<dbReference type="Gene3D" id="1.10.287.130">
    <property type="match status" value="1"/>
</dbReference>
<keyword evidence="8" id="KW-0547">Nucleotide-binding</keyword>
<evidence type="ECO:0000256" key="3">
    <source>
        <dbReference type="ARBA" id="ARBA00012438"/>
    </source>
</evidence>
<keyword evidence="9 18" id="KW-0418">Kinase</keyword>
<dbReference type="CDD" id="cd06225">
    <property type="entry name" value="HAMP"/>
    <property type="match status" value="1"/>
</dbReference>
<feature type="transmembrane region" description="Helical" evidence="14">
    <location>
        <begin position="159"/>
        <end position="178"/>
    </location>
</feature>
<dbReference type="RefSeq" id="WP_057897585.1">
    <property type="nucleotide sequence ID" value="NZ_CP080764.1"/>
</dbReference>
<dbReference type="PANTHER" id="PTHR45528:SF1">
    <property type="entry name" value="SENSOR HISTIDINE KINASE CPXA"/>
    <property type="match status" value="1"/>
</dbReference>
<evidence type="ECO:0000256" key="13">
    <source>
        <dbReference type="ARBA" id="ARBA00023136"/>
    </source>
</evidence>
<evidence type="ECO:0000313" key="18">
    <source>
        <dbReference type="EMBL" id="SDH74970.1"/>
    </source>
</evidence>
<dbReference type="AlphaFoldDB" id="A0A1G8EYL5"/>
<proteinExistence type="predicted"/>
<name>A0A1G8EYL5_ANETH</name>